<dbReference type="InterPro" id="IPR046532">
    <property type="entry name" value="DUF6597"/>
</dbReference>
<dbReference type="PROSITE" id="PS01124">
    <property type="entry name" value="HTH_ARAC_FAMILY_2"/>
    <property type="match status" value="1"/>
</dbReference>
<evidence type="ECO:0000313" key="5">
    <source>
        <dbReference type="EMBL" id="SEL13548.1"/>
    </source>
</evidence>
<evidence type="ECO:0000256" key="2">
    <source>
        <dbReference type="ARBA" id="ARBA00023125"/>
    </source>
</evidence>
<feature type="domain" description="HTH araC/xylS-type" evidence="4">
    <location>
        <begin position="146"/>
        <end position="245"/>
    </location>
</feature>
<dbReference type="Pfam" id="PF20240">
    <property type="entry name" value="DUF6597"/>
    <property type="match status" value="1"/>
</dbReference>
<keyword evidence="6" id="KW-1185">Reference proteome</keyword>
<gene>
    <name evidence="5" type="ORF">SAMN05421740_103610</name>
</gene>
<proteinExistence type="predicted"/>
<reference evidence="6" key="1">
    <citation type="submission" date="2016-10" db="EMBL/GenBank/DDBJ databases">
        <authorList>
            <person name="Varghese N."/>
            <person name="Submissions S."/>
        </authorList>
    </citation>
    <scope>NUCLEOTIDE SEQUENCE [LARGE SCALE GENOMIC DNA]</scope>
    <source>
        <strain evidence="6">Jip14</strain>
    </source>
</reference>
<evidence type="ECO:0000313" key="6">
    <source>
        <dbReference type="Proteomes" id="UP000198916"/>
    </source>
</evidence>
<dbReference type="AlphaFoldDB" id="A0A1H7MRW6"/>
<keyword evidence="2" id="KW-0238">DNA-binding</keyword>
<dbReference type="RefSeq" id="WP_090605209.1">
    <property type="nucleotide sequence ID" value="NZ_FNZR01000003.1"/>
</dbReference>
<sequence length="245" mass="27902">MIYNQVKPHPDLLDFIDAFWTVEGVGKQCDKEIILPDGCVDLIVNLGEEYKADDGIVTMHPEKAYLVGTMTTFKETFVSTSNRLLGIRFKPAAFSSFYGNYVSMDEITDKTIEFTQSISPDIHKIKRHPIPYLNAYFLNRLSDTRHNLSNVIRDVQTAGGQISIDSLAKRNHTTVRQLERSFKQYIGVSPKEFVNIVRFKTALSKIKRNKQQQSLLDIAVDCGYYDHAHLTNAIKRYTGTSPSLF</sequence>
<dbReference type="PANTHER" id="PTHR46796">
    <property type="entry name" value="HTH-TYPE TRANSCRIPTIONAL ACTIVATOR RHAS-RELATED"/>
    <property type="match status" value="1"/>
</dbReference>
<dbReference type="Proteomes" id="UP000198916">
    <property type="component" value="Unassembled WGS sequence"/>
</dbReference>
<dbReference type="STRING" id="332977.SAMN05421740_103610"/>
<accession>A0A1H7MRW6</accession>
<dbReference type="SUPFAM" id="SSF46689">
    <property type="entry name" value="Homeodomain-like"/>
    <property type="match status" value="1"/>
</dbReference>
<evidence type="ECO:0000256" key="3">
    <source>
        <dbReference type="ARBA" id="ARBA00023163"/>
    </source>
</evidence>
<dbReference type="InterPro" id="IPR018060">
    <property type="entry name" value="HTH_AraC"/>
</dbReference>
<keyword evidence="1" id="KW-0805">Transcription regulation</keyword>
<dbReference type="Pfam" id="PF12833">
    <property type="entry name" value="HTH_18"/>
    <property type="match status" value="1"/>
</dbReference>
<dbReference type="OrthoDB" id="323290at2"/>
<dbReference type="Gene3D" id="1.10.10.60">
    <property type="entry name" value="Homeodomain-like"/>
    <property type="match status" value="1"/>
</dbReference>
<dbReference type="GO" id="GO:0003700">
    <property type="term" value="F:DNA-binding transcription factor activity"/>
    <property type="evidence" value="ECO:0007669"/>
    <property type="project" value="InterPro"/>
</dbReference>
<dbReference type="PANTHER" id="PTHR46796:SF13">
    <property type="entry name" value="HTH-TYPE TRANSCRIPTIONAL ACTIVATOR RHAS"/>
    <property type="match status" value="1"/>
</dbReference>
<evidence type="ECO:0000259" key="4">
    <source>
        <dbReference type="PROSITE" id="PS01124"/>
    </source>
</evidence>
<protein>
    <submittedName>
        <fullName evidence="5">Helix-turn-helix domain-containing protein</fullName>
    </submittedName>
</protein>
<evidence type="ECO:0000256" key="1">
    <source>
        <dbReference type="ARBA" id="ARBA00023015"/>
    </source>
</evidence>
<dbReference type="InterPro" id="IPR009057">
    <property type="entry name" value="Homeodomain-like_sf"/>
</dbReference>
<dbReference type="InterPro" id="IPR050204">
    <property type="entry name" value="AraC_XylS_family_regulators"/>
</dbReference>
<dbReference type="SMART" id="SM00342">
    <property type="entry name" value="HTH_ARAC"/>
    <property type="match status" value="1"/>
</dbReference>
<organism evidence="5 6">
    <name type="scientific">Parapedobacter koreensis</name>
    <dbReference type="NCBI Taxonomy" id="332977"/>
    <lineage>
        <taxon>Bacteria</taxon>
        <taxon>Pseudomonadati</taxon>
        <taxon>Bacteroidota</taxon>
        <taxon>Sphingobacteriia</taxon>
        <taxon>Sphingobacteriales</taxon>
        <taxon>Sphingobacteriaceae</taxon>
        <taxon>Parapedobacter</taxon>
    </lineage>
</organism>
<dbReference type="EMBL" id="FNZR01000003">
    <property type="protein sequence ID" value="SEL13548.1"/>
    <property type="molecule type" value="Genomic_DNA"/>
</dbReference>
<name>A0A1H7MRW6_9SPHI</name>
<dbReference type="GO" id="GO:0043565">
    <property type="term" value="F:sequence-specific DNA binding"/>
    <property type="evidence" value="ECO:0007669"/>
    <property type="project" value="InterPro"/>
</dbReference>
<keyword evidence="3" id="KW-0804">Transcription</keyword>